<dbReference type="NCBIfam" id="TIGR00390">
    <property type="entry name" value="hslU"/>
    <property type="match status" value="1"/>
</dbReference>
<dbReference type="SUPFAM" id="SSF52540">
    <property type="entry name" value="P-loop containing nucleoside triphosphate hydrolases"/>
    <property type="match status" value="1"/>
</dbReference>
<dbReference type="PANTHER" id="PTHR48102">
    <property type="entry name" value="ATP-DEPENDENT CLP PROTEASE ATP-BINDING SUBUNIT CLPX-LIKE, MITOCHONDRIAL-RELATED"/>
    <property type="match status" value="1"/>
</dbReference>
<dbReference type="GO" id="GO:0006508">
    <property type="term" value="P:proteolysis"/>
    <property type="evidence" value="ECO:0007669"/>
    <property type="project" value="UniProtKB-KW"/>
</dbReference>
<sequence length="433" mass="48235">MTEALTPKAIVAALDEHIVGQKEAKRAVAVALRNRWRRQRLAPDLRDEVTPKNILMIGPTGCGKTEISRRLARLADAPFVKVEATKFTEVGYVGRDVEQIARDLVEEAIRLEKDRRREAVREAASKAAMDRLLKALVGENASEATRESFRERITQNAMNDVEVEIEVEDTPQMPFELPGMGGNVGMINLSDMLGKAMGRQNLKRRKLKVPDAWDKLVEEEAEKRMDQDDVARVALENAETNGIVFLDEIDKIAVSDVRGGSVSREGVQRDLLPLIEGTTVSTKYGPMKTDHVLFIASGAFHVAKPSDMLPELQGRLPIRVELRALTEEDFVRILSETRANLVTQYKALLGTEQVTLALGDDAVREIARIAAQVNESVENIGARRLQTVMEKLLEELSFAAEDHTGETVTIDAAYVRERLEDLAEDSDLSKYIL</sequence>
<dbReference type="EC" id="3.4.25.2" evidence="7"/>
<dbReference type="InterPro" id="IPR050052">
    <property type="entry name" value="ATP-dep_Clp_protease_ClpX"/>
</dbReference>
<dbReference type="CDD" id="cd19498">
    <property type="entry name" value="RecA-like_HslU"/>
    <property type="match status" value="1"/>
</dbReference>
<dbReference type="InterPro" id="IPR027417">
    <property type="entry name" value="P-loop_NTPase"/>
</dbReference>
<dbReference type="InterPro" id="IPR019489">
    <property type="entry name" value="Clp_ATPase_C"/>
</dbReference>
<proteinExistence type="inferred from homology"/>
<gene>
    <name evidence="7" type="primary">hslU</name>
    <name evidence="7" type="ORF">V5F89_00610</name>
</gene>
<keyword evidence="4" id="KW-0143">Chaperone</keyword>
<dbReference type="GO" id="GO:0008233">
    <property type="term" value="F:peptidase activity"/>
    <property type="evidence" value="ECO:0007669"/>
    <property type="project" value="UniProtKB-KW"/>
</dbReference>
<dbReference type="InterPro" id="IPR003593">
    <property type="entry name" value="AAA+_ATPase"/>
</dbReference>
<dbReference type="Pfam" id="PF07724">
    <property type="entry name" value="AAA_2"/>
    <property type="match status" value="1"/>
</dbReference>
<evidence type="ECO:0000313" key="8">
    <source>
        <dbReference type="Proteomes" id="UP001335183"/>
    </source>
</evidence>
<dbReference type="SMART" id="SM01086">
    <property type="entry name" value="ClpB_D2-small"/>
    <property type="match status" value="1"/>
</dbReference>
<keyword evidence="3" id="KW-0067">ATP-binding</keyword>
<keyword evidence="7" id="KW-0378">Hydrolase</keyword>
<accession>A0ABZ2D6W7</accession>
<dbReference type="Pfam" id="PF00004">
    <property type="entry name" value="AAA"/>
    <property type="match status" value="1"/>
</dbReference>
<keyword evidence="7" id="KW-0645">Protease</keyword>
<feature type="domain" description="AAA+ ATPase" evidence="5">
    <location>
        <begin position="50"/>
        <end position="326"/>
    </location>
</feature>
<evidence type="ECO:0000256" key="1">
    <source>
        <dbReference type="ARBA" id="ARBA00009771"/>
    </source>
</evidence>
<keyword evidence="8" id="KW-1185">Reference proteome</keyword>
<comment type="similarity">
    <text evidence="1">Belongs to the ClpX chaperone family. HslU subfamily.</text>
</comment>
<dbReference type="PANTHER" id="PTHR48102:SF3">
    <property type="entry name" value="ATP-DEPENDENT PROTEASE ATPASE SUBUNIT HSLU"/>
    <property type="match status" value="1"/>
</dbReference>
<organism evidence="7 8">
    <name type="scientific">Pelagerythrobacter marensis</name>
    <dbReference type="NCBI Taxonomy" id="543877"/>
    <lineage>
        <taxon>Bacteria</taxon>
        <taxon>Pseudomonadati</taxon>
        <taxon>Pseudomonadota</taxon>
        <taxon>Alphaproteobacteria</taxon>
        <taxon>Sphingomonadales</taxon>
        <taxon>Erythrobacteraceae</taxon>
        <taxon>Pelagerythrobacter</taxon>
    </lineage>
</organism>
<evidence type="ECO:0000259" key="6">
    <source>
        <dbReference type="SMART" id="SM01086"/>
    </source>
</evidence>
<feature type="domain" description="Clp ATPase C-terminal" evidence="6">
    <location>
        <begin position="325"/>
        <end position="419"/>
    </location>
</feature>
<reference evidence="7 8" key="1">
    <citation type="submission" date="2024-02" db="EMBL/GenBank/DDBJ databases">
        <title>The whole genome sequence of five bacterial samples isolated from Abu Dhabi Sabkha-shore region.</title>
        <authorList>
            <person name="Sudalaimuthuasari N."/>
            <person name="Sarfraz B."/>
            <person name="Tuyisabe J.D."/>
            <person name="Mugisha Ntwali L.D.M."/>
            <person name="Ali A.I.A.A."/>
            <person name="Almansoori S.Z.A."/>
            <person name="Alajami H.S.A."/>
            <person name="Almeqbaali A.A.S."/>
            <person name="Kundu B."/>
            <person name="Saeed E.E."/>
            <person name="Sukumarinath V."/>
            <person name="Mishra A.K."/>
            <person name="Hazzouri K.M."/>
            <person name="Almaskari R."/>
            <person name="Sharma A.K."/>
            <person name="Amiri K.M.A."/>
        </authorList>
    </citation>
    <scope>NUCLEOTIDE SEQUENCE [LARGE SCALE GENOMIC DNA]</scope>
    <source>
        <strain evidence="8">kcgeb_sd</strain>
    </source>
</reference>
<dbReference type="RefSeq" id="WP_338447474.1">
    <property type="nucleotide sequence ID" value="NZ_CP144918.1"/>
</dbReference>
<dbReference type="InterPro" id="IPR003959">
    <property type="entry name" value="ATPase_AAA_core"/>
</dbReference>
<name>A0ABZ2D6W7_9SPHN</name>
<dbReference type="EMBL" id="CP144918">
    <property type="protein sequence ID" value="WWA48594.1"/>
    <property type="molecule type" value="Genomic_DNA"/>
</dbReference>
<evidence type="ECO:0000259" key="5">
    <source>
        <dbReference type="SMART" id="SM00382"/>
    </source>
</evidence>
<keyword evidence="2" id="KW-0547">Nucleotide-binding</keyword>
<evidence type="ECO:0000256" key="4">
    <source>
        <dbReference type="ARBA" id="ARBA00023186"/>
    </source>
</evidence>
<evidence type="ECO:0000256" key="3">
    <source>
        <dbReference type="ARBA" id="ARBA00022840"/>
    </source>
</evidence>
<dbReference type="Proteomes" id="UP001335183">
    <property type="component" value="Chromosome"/>
</dbReference>
<dbReference type="Gene3D" id="1.10.8.60">
    <property type="match status" value="1"/>
</dbReference>
<dbReference type="NCBIfam" id="NF003544">
    <property type="entry name" value="PRK05201.1"/>
    <property type="match status" value="1"/>
</dbReference>
<dbReference type="InterPro" id="IPR004491">
    <property type="entry name" value="HslU"/>
</dbReference>
<dbReference type="Gene3D" id="3.40.50.300">
    <property type="entry name" value="P-loop containing nucleotide triphosphate hydrolases"/>
    <property type="match status" value="2"/>
</dbReference>
<dbReference type="SMART" id="SM00382">
    <property type="entry name" value="AAA"/>
    <property type="match status" value="1"/>
</dbReference>
<evidence type="ECO:0000256" key="2">
    <source>
        <dbReference type="ARBA" id="ARBA00022741"/>
    </source>
</evidence>
<evidence type="ECO:0000313" key="7">
    <source>
        <dbReference type="EMBL" id="WWA48594.1"/>
    </source>
</evidence>
<protein>
    <submittedName>
        <fullName evidence="7">ATP-dependent protease ATPase subunit HslU</fullName>
        <ecNumber evidence="7">3.4.25.2</ecNumber>
    </submittedName>
</protein>